<proteinExistence type="inferred from homology"/>
<dbReference type="InterPro" id="IPR044946">
    <property type="entry name" value="Restrct_endonuc_typeI_TRD_sf"/>
</dbReference>
<keyword evidence="4" id="KW-0175">Coiled coil</keyword>
<dbReference type="CDD" id="cd17273">
    <property type="entry name" value="RMtype1_S_EcoJA69PI-TRD1-CR1_like"/>
    <property type="match status" value="1"/>
</dbReference>
<dbReference type="Proteomes" id="UP000471465">
    <property type="component" value="Unassembled WGS sequence"/>
</dbReference>
<evidence type="ECO:0000259" key="5">
    <source>
        <dbReference type="Pfam" id="PF01420"/>
    </source>
</evidence>
<dbReference type="Gene3D" id="1.10.287.1120">
    <property type="entry name" value="Bipartite methylase S protein"/>
    <property type="match status" value="1"/>
</dbReference>
<keyword evidence="3" id="KW-0238">DNA-binding</keyword>
<evidence type="ECO:0000256" key="3">
    <source>
        <dbReference type="ARBA" id="ARBA00023125"/>
    </source>
</evidence>
<comment type="caution">
    <text evidence="6">The sequence shown here is derived from an EMBL/GenBank/DDBJ whole genome shotgun (WGS) entry which is preliminary data.</text>
</comment>
<evidence type="ECO:0000256" key="1">
    <source>
        <dbReference type="ARBA" id="ARBA00010923"/>
    </source>
</evidence>
<evidence type="ECO:0000313" key="6">
    <source>
        <dbReference type="EMBL" id="KAF0567528.1"/>
    </source>
</evidence>
<feature type="coiled-coil region" evidence="4">
    <location>
        <begin position="372"/>
        <end position="399"/>
    </location>
</feature>
<comment type="similarity">
    <text evidence="1">Belongs to the type-I restriction system S methylase family.</text>
</comment>
<protein>
    <submittedName>
        <fullName evidence="6">Type I restriction-modification system, specificity subunit S</fullName>
    </submittedName>
</protein>
<keyword evidence="2" id="KW-0680">Restriction system</keyword>
<dbReference type="EMBL" id="VZIZ01000042">
    <property type="protein sequence ID" value="KAF0567528.1"/>
    <property type="molecule type" value="Genomic_DNA"/>
</dbReference>
<dbReference type="CDD" id="cd17263">
    <property type="entry name" value="RMtype1_S_AbaB8300I-TRD1-CR1_like"/>
    <property type="match status" value="1"/>
</dbReference>
<name>A0A6N7BT87_9GAMM</name>
<dbReference type="GO" id="GO:0003677">
    <property type="term" value="F:DNA binding"/>
    <property type="evidence" value="ECO:0007669"/>
    <property type="project" value="UniProtKB-KW"/>
</dbReference>
<sequence length="414" mass="46635">MVPNLLKPSQLGEIPKDWKRVKLSDVMKVRQGLQIAISERLISPTSTSKEYITIQSIKKTDQVREYVEAPSQRVICSKDDVLMTRTGNTGIVVTGVEGAFHNNFFLMDFDKNRIDTTFLVNYLRSPRIQHLILTKAGASTIPDLNHKDFYSIEFPLAPILEQQKIAKILSTWDKAISTTERLIDNSTQQKKALMQQLLTGKKRLLDDEGIRFEGEWEEVSVGSLGKIYSGGTPSTSNTEYWDGDINWITPTDITKQDSRYINSSLKKITLEGLENSSAKLVPAGSLLICTRATIGAMAITSHEMCTNQGFKNIVPNSKTNIEFVYYLLTYNKHRMISKASGSTFLELSKTSFESMKFNMPAIKEQKKIATVLTNVDKEIELLEQQLADLQQEKKALMQVLLTGKKRVLVDGEVL</sequence>
<dbReference type="InterPro" id="IPR052021">
    <property type="entry name" value="Type-I_RS_S_subunit"/>
</dbReference>
<dbReference type="PANTHER" id="PTHR30408:SF12">
    <property type="entry name" value="TYPE I RESTRICTION ENZYME MJAVIII SPECIFICITY SUBUNIT"/>
    <property type="match status" value="1"/>
</dbReference>
<dbReference type="AlphaFoldDB" id="A0A6N7BT87"/>
<feature type="domain" description="Type I restriction modification DNA specificity" evidence="5">
    <location>
        <begin position="215"/>
        <end position="390"/>
    </location>
</feature>
<dbReference type="PANTHER" id="PTHR30408">
    <property type="entry name" value="TYPE-1 RESTRICTION ENZYME ECOKI SPECIFICITY PROTEIN"/>
    <property type="match status" value="1"/>
</dbReference>
<dbReference type="GO" id="GO:0009307">
    <property type="term" value="P:DNA restriction-modification system"/>
    <property type="evidence" value="ECO:0007669"/>
    <property type="project" value="UniProtKB-KW"/>
</dbReference>
<dbReference type="Pfam" id="PF01420">
    <property type="entry name" value="Methylase_S"/>
    <property type="match status" value="2"/>
</dbReference>
<gene>
    <name evidence="6" type="ORF">FQV37_2136</name>
</gene>
<keyword evidence="7" id="KW-1185">Reference proteome</keyword>
<dbReference type="InterPro" id="IPR000055">
    <property type="entry name" value="Restrct_endonuc_typeI_TRD"/>
</dbReference>
<dbReference type="SUPFAM" id="SSF116734">
    <property type="entry name" value="DNA methylase specificity domain"/>
    <property type="match status" value="2"/>
</dbReference>
<accession>A0A6N7BT87</accession>
<dbReference type="RefSeq" id="WP_160023612.1">
    <property type="nucleotide sequence ID" value="NZ_VZIZ01000042.1"/>
</dbReference>
<evidence type="ECO:0000313" key="7">
    <source>
        <dbReference type="Proteomes" id="UP000471465"/>
    </source>
</evidence>
<reference evidence="6 7" key="1">
    <citation type="submission" date="2019-09" db="EMBL/GenBank/DDBJ databases">
        <title>Draft genome sequence of Psychrobacter nivimaris LAMA 639, in search for biotechnological relevant genes.</title>
        <authorList>
            <person name="Lima A.O.S."/>
            <person name="Staloch B.E.K."/>
            <person name="Freitas R.C."/>
            <person name="Niero H."/>
            <person name="Silva M.A.C."/>
        </authorList>
    </citation>
    <scope>NUCLEOTIDE SEQUENCE [LARGE SCALE GENOMIC DNA]</scope>
    <source>
        <strain evidence="6 7">LAMA 639</strain>
    </source>
</reference>
<evidence type="ECO:0000256" key="2">
    <source>
        <dbReference type="ARBA" id="ARBA00022747"/>
    </source>
</evidence>
<feature type="domain" description="Type I restriction modification DNA specificity" evidence="5">
    <location>
        <begin position="15"/>
        <end position="183"/>
    </location>
</feature>
<organism evidence="6 7">
    <name type="scientific">Psychrobacter nivimaris</name>
    <dbReference type="NCBI Taxonomy" id="281738"/>
    <lineage>
        <taxon>Bacteria</taxon>
        <taxon>Pseudomonadati</taxon>
        <taxon>Pseudomonadota</taxon>
        <taxon>Gammaproteobacteria</taxon>
        <taxon>Moraxellales</taxon>
        <taxon>Moraxellaceae</taxon>
        <taxon>Psychrobacter</taxon>
    </lineage>
</organism>
<dbReference type="Gene3D" id="3.90.220.20">
    <property type="entry name" value="DNA methylase specificity domains"/>
    <property type="match status" value="2"/>
</dbReference>
<evidence type="ECO:0000256" key="4">
    <source>
        <dbReference type="SAM" id="Coils"/>
    </source>
</evidence>